<reference evidence="2" key="1">
    <citation type="submission" date="2014-09" db="EMBL/GenBank/DDBJ databases">
        <authorList>
            <person name="Magalhaes I.L.F."/>
            <person name="Oliveira U."/>
            <person name="Santos F.R."/>
            <person name="Vidigal T.H.D.A."/>
            <person name="Brescovit A.D."/>
            <person name="Santos A.J."/>
        </authorList>
    </citation>
    <scope>NUCLEOTIDE SEQUENCE</scope>
    <source>
        <tissue evidence="2">Shoot tissue taken approximately 20 cm above the soil surface</tissue>
    </source>
</reference>
<feature type="region of interest" description="Disordered" evidence="1">
    <location>
        <begin position="37"/>
        <end position="88"/>
    </location>
</feature>
<sequence>MCQGRREVRPPRSGKKGARMVTRVWEKGGAVTSVEEERGAVTSVLEERPLGSPRSGKKGCGRRVRLLGSGKHGRPGPGKKGSGRGHLG</sequence>
<reference evidence="2" key="2">
    <citation type="journal article" date="2015" name="Data Brief">
        <title>Shoot transcriptome of the giant reed, Arundo donax.</title>
        <authorList>
            <person name="Barrero R.A."/>
            <person name="Guerrero F.D."/>
            <person name="Moolhuijzen P."/>
            <person name="Goolsby J.A."/>
            <person name="Tidwell J."/>
            <person name="Bellgard S.E."/>
            <person name="Bellgard M.I."/>
        </authorList>
    </citation>
    <scope>NUCLEOTIDE SEQUENCE</scope>
    <source>
        <tissue evidence="2">Shoot tissue taken approximately 20 cm above the soil surface</tissue>
    </source>
</reference>
<dbReference type="EMBL" id="GBRH01225063">
    <property type="protein sequence ID" value="JAD72832.1"/>
    <property type="molecule type" value="Transcribed_RNA"/>
</dbReference>
<feature type="compositionally biased region" description="Basic residues" evidence="1">
    <location>
        <begin position="55"/>
        <end position="65"/>
    </location>
</feature>
<feature type="compositionally biased region" description="Basic and acidic residues" evidence="1">
    <location>
        <begin position="37"/>
        <end position="49"/>
    </location>
</feature>
<dbReference type="AlphaFoldDB" id="A0A0A9CMT1"/>
<protein>
    <submittedName>
        <fullName evidence="2">Uncharacterized protein</fullName>
    </submittedName>
</protein>
<accession>A0A0A9CMT1</accession>
<name>A0A0A9CMT1_ARUDO</name>
<evidence type="ECO:0000313" key="2">
    <source>
        <dbReference type="EMBL" id="JAD72832.1"/>
    </source>
</evidence>
<organism evidence="2">
    <name type="scientific">Arundo donax</name>
    <name type="common">Giant reed</name>
    <name type="synonym">Donax arundinaceus</name>
    <dbReference type="NCBI Taxonomy" id="35708"/>
    <lineage>
        <taxon>Eukaryota</taxon>
        <taxon>Viridiplantae</taxon>
        <taxon>Streptophyta</taxon>
        <taxon>Embryophyta</taxon>
        <taxon>Tracheophyta</taxon>
        <taxon>Spermatophyta</taxon>
        <taxon>Magnoliopsida</taxon>
        <taxon>Liliopsida</taxon>
        <taxon>Poales</taxon>
        <taxon>Poaceae</taxon>
        <taxon>PACMAD clade</taxon>
        <taxon>Arundinoideae</taxon>
        <taxon>Arundineae</taxon>
        <taxon>Arundo</taxon>
    </lineage>
</organism>
<evidence type="ECO:0000256" key="1">
    <source>
        <dbReference type="SAM" id="MobiDB-lite"/>
    </source>
</evidence>
<proteinExistence type="predicted"/>